<organism evidence="1 2">
    <name type="scientific">Paraburkholderia caribensis MBA4</name>
    <dbReference type="NCBI Taxonomy" id="1323664"/>
    <lineage>
        <taxon>Bacteria</taxon>
        <taxon>Pseudomonadati</taxon>
        <taxon>Pseudomonadota</taxon>
        <taxon>Betaproteobacteria</taxon>
        <taxon>Burkholderiales</taxon>
        <taxon>Burkholderiaceae</taxon>
        <taxon>Paraburkholderia</taxon>
    </lineage>
</organism>
<evidence type="ECO:0000313" key="1">
    <source>
        <dbReference type="EMBL" id="ALL68683.1"/>
    </source>
</evidence>
<evidence type="ECO:0000313" key="2">
    <source>
        <dbReference type="Proteomes" id="UP000019146"/>
    </source>
</evidence>
<dbReference type="EMBL" id="CP012747">
    <property type="protein sequence ID" value="ALL68683.1"/>
    <property type="molecule type" value="Genomic_DNA"/>
</dbReference>
<protein>
    <submittedName>
        <fullName evidence="1">Uncharacterized protein</fullName>
    </submittedName>
</protein>
<dbReference type="AlphaFoldDB" id="A0A0P0RIU8"/>
<name>A0A0P0RIU8_9BURK</name>
<dbReference type="Proteomes" id="UP000019146">
    <property type="component" value="Chromosome 2"/>
</dbReference>
<sequence length="84" mass="9436">MTMQRDAFSVSDHNIGLSADCRAAGVASQGHKRISDLKRTRRVCMMIPRAEKLHAYKLGKTLIFPSFPRANASSKFMSQRRLSP</sequence>
<accession>A0A0P0RIU8</accession>
<reference evidence="1 2" key="1">
    <citation type="journal article" date="2014" name="Genome Announc.">
        <title>Draft Genome Sequence of the Haloacid-Degrading Burkholderia caribensis Strain MBA4.</title>
        <authorList>
            <person name="Pan Y."/>
            <person name="Kong K.F."/>
            <person name="Tsang J.S."/>
        </authorList>
    </citation>
    <scope>NUCLEOTIDE SEQUENCE [LARGE SCALE GENOMIC DNA]</scope>
    <source>
        <strain evidence="1 2">MBA4</strain>
    </source>
</reference>
<gene>
    <name evidence="1" type="ORF">K788_0000294</name>
</gene>
<proteinExistence type="predicted"/>
<dbReference type="KEGG" id="bcai:K788_0000294"/>